<reference evidence="2 3" key="1">
    <citation type="submission" date="2018-07" db="EMBL/GenBank/DDBJ databases">
        <title>A high quality draft genome assembly of the barn swallow (H. rustica rustica).</title>
        <authorList>
            <person name="Formenti G."/>
            <person name="Chiara M."/>
            <person name="Poveda L."/>
            <person name="Francoijs K.-J."/>
            <person name="Bonisoli-Alquati A."/>
            <person name="Canova L."/>
            <person name="Gianfranceschi L."/>
            <person name="Horner D.S."/>
            <person name="Saino N."/>
        </authorList>
    </citation>
    <scope>NUCLEOTIDE SEQUENCE [LARGE SCALE GENOMIC DNA]</scope>
    <source>
        <strain evidence="2">Chelidonia</strain>
        <tissue evidence="2">Blood</tissue>
    </source>
</reference>
<dbReference type="Proteomes" id="UP000269221">
    <property type="component" value="Unassembled WGS sequence"/>
</dbReference>
<comment type="caution">
    <text evidence="2">The sequence shown here is derived from an EMBL/GenBank/DDBJ whole genome shotgun (WGS) entry which is preliminary data.</text>
</comment>
<evidence type="ECO:0000256" key="1">
    <source>
        <dbReference type="SAM" id="MobiDB-lite"/>
    </source>
</evidence>
<evidence type="ECO:0000313" key="3">
    <source>
        <dbReference type="Proteomes" id="UP000269221"/>
    </source>
</evidence>
<dbReference type="AlphaFoldDB" id="A0A3M0KQD8"/>
<accession>A0A3M0KQD8</accession>
<organism evidence="2 3">
    <name type="scientific">Hirundo rustica rustica</name>
    <dbReference type="NCBI Taxonomy" id="333673"/>
    <lineage>
        <taxon>Eukaryota</taxon>
        <taxon>Metazoa</taxon>
        <taxon>Chordata</taxon>
        <taxon>Craniata</taxon>
        <taxon>Vertebrata</taxon>
        <taxon>Euteleostomi</taxon>
        <taxon>Archelosauria</taxon>
        <taxon>Archosauria</taxon>
        <taxon>Dinosauria</taxon>
        <taxon>Saurischia</taxon>
        <taxon>Theropoda</taxon>
        <taxon>Coelurosauria</taxon>
        <taxon>Aves</taxon>
        <taxon>Neognathae</taxon>
        <taxon>Neoaves</taxon>
        <taxon>Telluraves</taxon>
        <taxon>Australaves</taxon>
        <taxon>Passeriformes</taxon>
        <taxon>Sylvioidea</taxon>
        <taxon>Hirundinidae</taxon>
        <taxon>Hirundo</taxon>
    </lineage>
</organism>
<name>A0A3M0KQD8_HIRRU</name>
<gene>
    <name evidence="2" type="ORF">DUI87_07566</name>
</gene>
<sequence>MKNREAAPRMLCSVCAEVFDRSTRLNISKIRKSEVLSLPSIVSVLQLKPGEEKQEVQASFSDPSDTDAGRSQNLEQQNNMSKEQTASLEFFQSTTVSTSHKCLP</sequence>
<dbReference type="EMBL" id="QRBI01000104">
    <property type="protein sequence ID" value="RMC15375.1"/>
    <property type="molecule type" value="Genomic_DNA"/>
</dbReference>
<protein>
    <submittedName>
        <fullName evidence="2">Uncharacterized protein</fullName>
    </submittedName>
</protein>
<proteinExistence type="predicted"/>
<feature type="compositionally biased region" description="Polar residues" evidence="1">
    <location>
        <begin position="56"/>
        <end position="104"/>
    </location>
</feature>
<evidence type="ECO:0000313" key="2">
    <source>
        <dbReference type="EMBL" id="RMC15375.1"/>
    </source>
</evidence>
<keyword evidence="3" id="KW-1185">Reference proteome</keyword>
<feature type="region of interest" description="Disordered" evidence="1">
    <location>
        <begin position="52"/>
        <end position="104"/>
    </location>
</feature>